<dbReference type="OrthoDB" id="974738at2"/>
<gene>
    <name evidence="2" type="ORF">OCGS_1058</name>
</gene>
<accession>K2I727</accession>
<evidence type="ECO:0000256" key="1">
    <source>
        <dbReference type="SAM" id="SignalP"/>
    </source>
</evidence>
<dbReference type="Proteomes" id="UP000006765">
    <property type="component" value="Unassembled WGS sequence"/>
</dbReference>
<organism evidence="2 3">
    <name type="scientific">Oceaniovalibus guishaninsula JLT2003</name>
    <dbReference type="NCBI Taxonomy" id="1231392"/>
    <lineage>
        <taxon>Bacteria</taxon>
        <taxon>Pseudomonadati</taxon>
        <taxon>Pseudomonadota</taxon>
        <taxon>Alphaproteobacteria</taxon>
        <taxon>Rhodobacterales</taxon>
        <taxon>Roseobacteraceae</taxon>
        <taxon>Oceaniovalibus</taxon>
    </lineage>
</organism>
<keyword evidence="3" id="KW-1185">Reference proteome</keyword>
<reference evidence="2 3" key="1">
    <citation type="journal article" date="2012" name="J. Bacteriol.">
        <title>Draft Genome Sequence of Oceaniovalibus guishaninsula JLT2003T.</title>
        <authorList>
            <person name="Tang K."/>
            <person name="Liu K."/>
            <person name="Jiao N."/>
        </authorList>
    </citation>
    <scope>NUCLEOTIDE SEQUENCE [LARGE SCALE GENOMIC DNA]</scope>
    <source>
        <strain evidence="2 3">JLT2003</strain>
    </source>
</reference>
<dbReference type="RefSeq" id="WP_007426210.1">
    <property type="nucleotide sequence ID" value="NZ_AMGO01000013.1"/>
</dbReference>
<keyword evidence="1" id="KW-0732">Signal</keyword>
<dbReference type="SUPFAM" id="SSF56935">
    <property type="entry name" value="Porins"/>
    <property type="match status" value="1"/>
</dbReference>
<sequence>MMRLSLILGAALAATPLLADATGPYSHVTADRLADLAWSEGPLTLTLTGRLSNVVLVFDDGVSTYARYGDNGGSPSLLNLDADYAASSALTLGFVYEANYAYNGSGIANQRERFLSPGGVDHRKLELTLTHDRLGTLSLGQGSLAGDGVFESDLSGTANAGYSAIGDHGGGFYLRDAATGDLSPLTIGTAMPSLDGGRAVRARYDTPTFGSGFTLSVSQSTETTLAPSDDVPSSTQVALSYLSPEGTAPFGNPAIRQVQASFGYLSFDTPRDRNVIGGSVSVLTVGGWNATVAGGVRDEDDRTDAGYVYGKAGWRGDVFELGETALSTDLYVGFDTAEGIDRSYALGLQAAQQIDGSAVEVFAAIRHYWTEGPRDLRDATMGLGGFLIRF</sequence>
<evidence type="ECO:0000313" key="3">
    <source>
        <dbReference type="Proteomes" id="UP000006765"/>
    </source>
</evidence>
<feature type="signal peptide" evidence="1">
    <location>
        <begin position="1"/>
        <end position="19"/>
    </location>
</feature>
<proteinExistence type="predicted"/>
<dbReference type="eggNOG" id="COG3203">
    <property type="taxonomic scope" value="Bacteria"/>
</dbReference>
<comment type="caution">
    <text evidence="2">The sequence shown here is derived from an EMBL/GenBank/DDBJ whole genome shotgun (WGS) entry which is preliminary data.</text>
</comment>
<evidence type="ECO:0000313" key="2">
    <source>
        <dbReference type="EMBL" id="EKE44825.1"/>
    </source>
</evidence>
<name>K2I727_9RHOB</name>
<evidence type="ECO:0008006" key="4">
    <source>
        <dbReference type="Google" id="ProtNLM"/>
    </source>
</evidence>
<dbReference type="AlphaFoldDB" id="K2I727"/>
<feature type="chain" id="PRO_5003858756" description="Porin domain-containing protein" evidence="1">
    <location>
        <begin position="20"/>
        <end position="390"/>
    </location>
</feature>
<dbReference type="STRING" id="1231392.OCGS_1058"/>
<protein>
    <recommendedName>
        <fullName evidence="4">Porin domain-containing protein</fullName>
    </recommendedName>
</protein>
<dbReference type="EMBL" id="AMGO01000013">
    <property type="protein sequence ID" value="EKE44825.1"/>
    <property type="molecule type" value="Genomic_DNA"/>
</dbReference>